<keyword evidence="2" id="KW-1185">Reference proteome</keyword>
<organism evidence="1 2">
    <name type="scientific">Kalanchoe fedtschenkoi</name>
    <name type="common">Lavender scallops</name>
    <name type="synonym">South American air plant</name>
    <dbReference type="NCBI Taxonomy" id="63787"/>
    <lineage>
        <taxon>Eukaryota</taxon>
        <taxon>Viridiplantae</taxon>
        <taxon>Streptophyta</taxon>
        <taxon>Embryophyta</taxon>
        <taxon>Tracheophyta</taxon>
        <taxon>Spermatophyta</taxon>
        <taxon>Magnoliopsida</taxon>
        <taxon>eudicotyledons</taxon>
        <taxon>Gunneridae</taxon>
        <taxon>Pentapetalae</taxon>
        <taxon>Saxifragales</taxon>
        <taxon>Crassulaceae</taxon>
        <taxon>Kalanchoe</taxon>
    </lineage>
</organism>
<sequence length="69" mass="7484">MPRSRSARRVQGQPVASITTLPVKLNGSAIHATPPRSRSQPIEGLLCSRLTCRVVHALNTIVSLDSRKP</sequence>
<evidence type="ECO:0000313" key="1">
    <source>
        <dbReference type="EnsemblPlants" id="Kaladp0082s0027.1.v1.1"/>
    </source>
</evidence>
<proteinExistence type="predicted"/>
<reference evidence="1" key="1">
    <citation type="submission" date="2021-01" db="UniProtKB">
        <authorList>
            <consortium name="EnsemblPlants"/>
        </authorList>
    </citation>
    <scope>IDENTIFICATION</scope>
</reference>
<evidence type="ECO:0000313" key="2">
    <source>
        <dbReference type="Proteomes" id="UP000594263"/>
    </source>
</evidence>
<dbReference type="Gramene" id="Kaladp0082s0027.1.v1.1">
    <property type="protein sequence ID" value="Kaladp0082s0027.1.v1.1"/>
    <property type="gene ID" value="Kaladp0082s0027.v1.1"/>
</dbReference>
<accession>A0A7N0URH2</accession>
<dbReference type="AlphaFoldDB" id="A0A7N0URH2"/>
<protein>
    <submittedName>
        <fullName evidence="1">Uncharacterized protein</fullName>
    </submittedName>
</protein>
<name>A0A7N0URH2_KALFE</name>
<dbReference type="Proteomes" id="UP000594263">
    <property type="component" value="Unplaced"/>
</dbReference>
<dbReference type="EnsemblPlants" id="Kaladp0082s0027.1.v1.1">
    <property type="protein sequence ID" value="Kaladp0082s0027.1.v1.1"/>
    <property type="gene ID" value="Kaladp0082s0027.v1.1"/>
</dbReference>